<dbReference type="EMBL" id="LN731032">
    <property type="protein sequence ID" value="CEP14165.1"/>
    <property type="molecule type" value="Genomic_DNA"/>
</dbReference>
<gene>
    <name evidence="1" type="primary">PARPA_08328.1 scaffold 32756</name>
</gene>
<evidence type="ECO:0000313" key="1">
    <source>
        <dbReference type="EMBL" id="CEP14165.1"/>
    </source>
</evidence>
<dbReference type="Proteomes" id="UP000054107">
    <property type="component" value="Unassembled WGS sequence"/>
</dbReference>
<organism evidence="1 2">
    <name type="scientific">Parasitella parasitica</name>
    <dbReference type="NCBI Taxonomy" id="35722"/>
    <lineage>
        <taxon>Eukaryota</taxon>
        <taxon>Fungi</taxon>
        <taxon>Fungi incertae sedis</taxon>
        <taxon>Mucoromycota</taxon>
        <taxon>Mucoromycotina</taxon>
        <taxon>Mucoromycetes</taxon>
        <taxon>Mucorales</taxon>
        <taxon>Mucorineae</taxon>
        <taxon>Mucoraceae</taxon>
        <taxon>Parasitella</taxon>
    </lineage>
</organism>
<keyword evidence="2" id="KW-1185">Reference proteome</keyword>
<proteinExistence type="predicted"/>
<name>A0A0B7NFK8_9FUNG</name>
<accession>A0A0B7NFK8</accession>
<reference evidence="1 2" key="1">
    <citation type="submission" date="2014-09" db="EMBL/GenBank/DDBJ databases">
        <authorList>
            <person name="Ellenberger Sabrina"/>
        </authorList>
    </citation>
    <scope>NUCLEOTIDE SEQUENCE [LARGE SCALE GENOMIC DNA]</scope>
    <source>
        <strain evidence="1 2">CBS 412.66</strain>
    </source>
</reference>
<dbReference type="AlphaFoldDB" id="A0A0B7NFK8"/>
<sequence>MPSIVDLYNCLEVDESELKYWKQVIIVMELDERSLAQEHTKEAKEQELEDEDFIKFEEDIHEEVEKFDSPQKTATLLRMDSGN</sequence>
<evidence type="ECO:0000313" key="2">
    <source>
        <dbReference type="Proteomes" id="UP000054107"/>
    </source>
</evidence>
<protein>
    <submittedName>
        <fullName evidence="1">Uncharacterized protein</fullName>
    </submittedName>
</protein>